<dbReference type="eggNOG" id="COG1475">
    <property type="taxonomic scope" value="Bacteria"/>
</dbReference>
<accession>G5HCK1</accession>
<protein>
    <recommendedName>
        <fullName evidence="3">ParB/Spo0J HTH domain-containing protein</fullName>
    </recommendedName>
</protein>
<evidence type="ECO:0000313" key="2">
    <source>
        <dbReference type="Proteomes" id="UP000003763"/>
    </source>
</evidence>
<dbReference type="SUPFAM" id="SSF109709">
    <property type="entry name" value="KorB DNA-binding domain-like"/>
    <property type="match status" value="1"/>
</dbReference>
<sequence length="180" mass="20822">MVLAYNIQREDIRPSEKAWAYRMKMEALSHQGVKGEAYTAELVGETAGDCARTVQRYIRLTYLNPELLDYADQGKVSLSVAERLSFLSEEAQGWVLQNLNGNTVVLSKSRAETLKEESERGILTEERVRDILNQDVKRISITISAKKIKDYFPQDYTKDQMEEVIFKLLDSWREEMYQDA</sequence>
<reference evidence="1 2" key="1">
    <citation type="submission" date="2011-08" db="EMBL/GenBank/DDBJ databases">
        <title>The Genome Sequence of Clostridium citroniae WAL-17108.</title>
        <authorList>
            <consortium name="The Broad Institute Genome Sequencing Platform"/>
            <person name="Earl A."/>
            <person name="Ward D."/>
            <person name="Feldgarden M."/>
            <person name="Gevers D."/>
            <person name="Finegold S.M."/>
            <person name="Summanen P.H."/>
            <person name="Molitoris D.R."/>
            <person name="Vaisanen M.L."/>
            <person name="Daigneault M."/>
            <person name="Allen-Vercoe E."/>
            <person name="Young S.K."/>
            <person name="Zeng Q."/>
            <person name="Gargeya S."/>
            <person name="Fitzgerald M."/>
            <person name="Haas B."/>
            <person name="Abouelleil A."/>
            <person name="Alvarado L."/>
            <person name="Arachchi H.M."/>
            <person name="Berlin A."/>
            <person name="Brown A."/>
            <person name="Chapman S.B."/>
            <person name="Chen Z."/>
            <person name="Dunbar C."/>
            <person name="Freedman E."/>
            <person name="Gearin G."/>
            <person name="Gellesch M."/>
            <person name="Goldberg J."/>
            <person name="Griggs A."/>
            <person name="Gujja S."/>
            <person name="Heiman D."/>
            <person name="Howarth C."/>
            <person name="Larson L."/>
            <person name="Lui A."/>
            <person name="MacDonald P.J.P."/>
            <person name="Montmayeur A."/>
            <person name="Murphy C."/>
            <person name="Neiman D."/>
            <person name="Pearson M."/>
            <person name="Priest M."/>
            <person name="Roberts A."/>
            <person name="Saif S."/>
            <person name="Shea T."/>
            <person name="Shenoy N."/>
            <person name="Sisk P."/>
            <person name="Stolte C."/>
            <person name="Sykes S."/>
            <person name="Wortman J."/>
            <person name="Nusbaum C."/>
            <person name="Birren B."/>
        </authorList>
    </citation>
    <scope>NUCLEOTIDE SEQUENCE [LARGE SCALE GENOMIC DNA]</scope>
    <source>
        <strain evidence="1 2">WAL-17108</strain>
    </source>
</reference>
<dbReference type="PATRIC" id="fig|742733.3.peg.322"/>
<organism evidence="1 2">
    <name type="scientific">[Clostridium] citroniae WAL-17108</name>
    <dbReference type="NCBI Taxonomy" id="742733"/>
    <lineage>
        <taxon>Bacteria</taxon>
        <taxon>Bacillati</taxon>
        <taxon>Bacillota</taxon>
        <taxon>Clostridia</taxon>
        <taxon>Lachnospirales</taxon>
        <taxon>Lachnospiraceae</taxon>
        <taxon>Enterocloster</taxon>
    </lineage>
</organism>
<gene>
    <name evidence="1" type="ORF">HMPREF9469_00313</name>
</gene>
<dbReference type="AlphaFoldDB" id="G5HCK1"/>
<dbReference type="EMBL" id="ADLJ01000002">
    <property type="protein sequence ID" value="EHF01081.1"/>
    <property type="molecule type" value="Genomic_DNA"/>
</dbReference>
<dbReference type="Proteomes" id="UP000003763">
    <property type="component" value="Unassembled WGS sequence"/>
</dbReference>
<evidence type="ECO:0000313" key="1">
    <source>
        <dbReference type="EMBL" id="EHF01081.1"/>
    </source>
</evidence>
<evidence type="ECO:0008006" key="3">
    <source>
        <dbReference type="Google" id="ProtNLM"/>
    </source>
</evidence>
<dbReference type="Gene3D" id="1.10.10.2830">
    <property type="match status" value="1"/>
</dbReference>
<name>G5HCK1_9FIRM</name>
<comment type="caution">
    <text evidence="1">The sequence shown here is derived from an EMBL/GenBank/DDBJ whole genome shotgun (WGS) entry which is preliminary data.</text>
</comment>
<proteinExistence type="predicted"/>
<dbReference type="HOGENOM" id="CLU_140188_0_0_9"/>